<evidence type="ECO:0000256" key="4">
    <source>
        <dbReference type="ARBA" id="ARBA00022452"/>
    </source>
</evidence>
<evidence type="ECO:0000259" key="12">
    <source>
        <dbReference type="Pfam" id="PF13954"/>
    </source>
</evidence>
<dbReference type="InterPro" id="IPR043142">
    <property type="entry name" value="PapC-like_C_sf"/>
</dbReference>
<keyword evidence="5 9" id="KW-0812">Transmembrane</keyword>
<reference evidence="13 14" key="1">
    <citation type="submission" date="2016-03" db="EMBL/GenBank/DDBJ databases">
        <authorList>
            <consortium name="Pathogen Informatics"/>
        </authorList>
    </citation>
    <scope>NUCLEOTIDE SEQUENCE [LARGE SCALE GENOMIC DNA]</scope>
    <source>
        <strain evidence="14">e1424</strain>
    </source>
</reference>
<comment type="subcellular location">
    <subcellularLocation>
        <location evidence="1 9">Cell outer membrane</location>
        <topology evidence="1 9">Multi-pass membrane protein</topology>
    </subcellularLocation>
</comment>
<keyword evidence="4" id="KW-1134">Transmembrane beta strand</keyword>
<keyword evidence="3 9" id="KW-0813">Transport</keyword>
<evidence type="ECO:0000256" key="5">
    <source>
        <dbReference type="ARBA" id="ARBA00022692"/>
    </source>
</evidence>
<evidence type="ECO:0000256" key="10">
    <source>
        <dbReference type="SAM" id="SignalP"/>
    </source>
</evidence>
<dbReference type="PANTHER" id="PTHR30451">
    <property type="entry name" value="OUTER MEMBRANE USHER PROTEIN"/>
    <property type="match status" value="1"/>
</dbReference>
<comment type="similarity">
    <text evidence="2 9">Belongs to the fimbrial export usher family.</text>
</comment>
<proteinExistence type="inferred from homology"/>
<evidence type="ECO:0000256" key="1">
    <source>
        <dbReference type="ARBA" id="ARBA00004571"/>
    </source>
</evidence>
<comment type="caution">
    <text evidence="13">The sequence shown here is derived from an EMBL/GenBank/DDBJ whole genome shotgun (WGS) entry which is preliminary data.</text>
</comment>
<dbReference type="GO" id="GO:0009279">
    <property type="term" value="C:cell outer membrane"/>
    <property type="evidence" value="ECO:0007669"/>
    <property type="project" value="UniProtKB-SubCell"/>
</dbReference>
<dbReference type="Gene3D" id="2.60.40.2070">
    <property type="match status" value="1"/>
</dbReference>
<evidence type="ECO:0000259" key="11">
    <source>
        <dbReference type="Pfam" id="PF13953"/>
    </source>
</evidence>
<feature type="domain" description="PapC-like C-terminal" evidence="11">
    <location>
        <begin position="745"/>
        <end position="799"/>
    </location>
</feature>
<dbReference type="Proteomes" id="UP000076205">
    <property type="component" value="Unassembled WGS sequence"/>
</dbReference>
<evidence type="ECO:0000256" key="6">
    <source>
        <dbReference type="ARBA" id="ARBA00022729"/>
    </source>
</evidence>
<sequence>MMTYKLQWIIIIASLLMTKVASATEFNINAIDKDQRGSVDLSLFKDQISVTPGSYFVTVAVNDIPLANGWQLRWREINNAVQVCIPPELVDTFALQDDVRHALPEKEGCVDFSARPDIRFTFEQGSQTLKVTIPQAWLQYRAVDWMPPSTWDIGVPGVLLDYNLFASHYQPNSGSNNDNANTYGTAGANMGAWRLRSDYQYTQSHTDAGSEHNGRFSRVYMFRPLPSIGAKLTLGETDFQSAIFDAFTYTGASLISDERMLPWSLRGYAPQITGIAQTNATVTVSLANRVIYQSKVPPGPFVIQDLNQSVQGTLDVKVTEEDGRVSTFQVSAESVPFLTRKGQVRYKLAAGKARQGASHDVEDNAFMSGEFSWGMLSHTSLYGGTLADGDRYRSVAAGIGQNMAWLGALSFDVTQATSQLPHQRSQTGYSYRINYSKRFDTTGSQLTLASYRYSDPQFLSYARYLDYDDGDRQSEKQTLSVTASQYISALSLNLYVNMLRQTWWNDSPSTTGSITAGYNFDMGRWKNLGVTLSWSKTHYDEKDESDDTQFYLSLSVPLDPDHRLNYDLRNRDTLSHNVSWYDTSDRNNTWGVSAGAESGKPDSGAQFSGNYQHYSAYGDLNLSGSYKADEYNSLSASWSGSFTSTVKGAALHRRSYGNEPRVMVSTDGVGNIPLNMSRDETNRFGIGVLPSFSSYSPSSVQINMNNLPDGVDVDNRVVTSTWTEGAIGFRQIATRAGRDVAGVLRMSSGTPPLGAIVRLEANDLQVGMVADEGHVWLGAVEPEQQFRVTWGDNQQCRFSLPSHLENSMQLILPCQ</sequence>
<keyword evidence="6 10" id="KW-0732">Signal</keyword>
<accession>A0A822WU24</accession>
<dbReference type="PANTHER" id="PTHR30451:SF4">
    <property type="entry name" value="OUTER MEMBRANE USHER PROTEIN YQIG-RELATED"/>
    <property type="match status" value="1"/>
</dbReference>
<dbReference type="GO" id="GO:0015473">
    <property type="term" value="F:fimbrial usher porin activity"/>
    <property type="evidence" value="ECO:0007669"/>
    <property type="project" value="InterPro"/>
</dbReference>
<dbReference type="AlphaFoldDB" id="A0A822WU24"/>
<evidence type="ECO:0000256" key="9">
    <source>
        <dbReference type="RuleBase" id="RU003884"/>
    </source>
</evidence>
<dbReference type="PROSITE" id="PS01151">
    <property type="entry name" value="FIMBRIAL_USHER"/>
    <property type="match status" value="1"/>
</dbReference>
<evidence type="ECO:0000313" key="13">
    <source>
        <dbReference type="EMBL" id="CZX76680.1"/>
    </source>
</evidence>
<dbReference type="Gene3D" id="2.60.40.2610">
    <property type="entry name" value="Outer membrane usher protein FimD, plug domain"/>
    <property type="match status" value="1"/>
</dbReference>
<dbReference type="InterPro" id="IPR037224">
    <property type="entry name" value="PapC_N_sf"/>
</dbReference>
<evidence type="ECO:0000256" key="7">
    <source>
        <dbReference type="ARBA" id="ARBA00023136"/>
    </source>
</evidence>
<dbReference type="InterPro" id="IPR018030">
    <property type="entry name" value="Fimbrial_membr_usher_CS"/>
</dbReference>
<evidence type="ECO:0000313" key="14">
    <source>
        <dbReference type="Proteomes" id="UP000076205"/>
    </source>
</evidence>
<dbReference type="InterPro" id="IPR042186">
    <property type="entry name" value="FimD_plug_dom"/>
</dbReference>
<dbReference type="InterPro" id="IPR000015">
    <property type="entry name" value="Fimb_usher"/>
</dbReference>
<dbReference type="InterPro" id="IPR025885">
    <property type="entry name" value="PapC_N"/>
</dbReference>
<keyword evidence="9" id="KW-1029">Fimbrium biogenesis</keyword>
<dbReference type="Gene3D" id="3.10.20.410">
    <property type="match status" value="1"/>
</dbReference>
<dbReference type="EMBL" id="FJYW01000007">
    <property type="protein sequence ID" value="CZX76680.1"/>
    <property type="molecule type" value="Genomic_DNA"/>
</dbReference>
<evidence type="ECO:0000256" key="3">
    <source>
        <dbReference type="ARBA" id="ARBA00022448"/>
    </source>
</evidence>
<feature type="signal peptide" evidence="10">
    <location>
        <begin position="1"/>
        <end position="23"/>
    </location>
</feature>
<dbReference type="GO" id="GO:0009297">
    <property type="term" value="P:pilus assembly"/>
    <property type="evidence" value="ECO:0007669"/>
    <property type="project" value="InterPro"/>
</dbReference>
<keyword evidence="8 9" id="KW-0998">Cell outer membrane</keyword>
<feature type="domain" description="PapC N-terminal" evidence="12">
    <location>
        <begin position="25"/>
        <end position="164"/>
    </location>
</feature>
<feature type="chain" id="PRO_5032753255" evidence="10">
    <location>
        <begin position="24"/>
        <end position="815"/>
    </location>
</feature>
<name>A0A822WU24_9ENTR</name>
<dbReference type="InterPro" id="IPR025949">
    <property type="entry name" value="PapC-like_C"/>
</dbReference>
<dbReference type="SUPFAM" id="SSF141729">
    <property type="entry name" value="FimD N-terminal domain-like"/>
    <property type="match status" value="1"/>
</dbReference>
<dbReference type="Gene3D" id="2.60.40.3110">
    <property type="match status" value="1"/>
</dbReference>
<gene>
    <name evidence="13" type="primary">papC</name>
    <name evidence="13" type="ORF">SAMEA2273352_03365</name>
</gene>
<dbReference type="Pfam" id="PF00577">
    <property type="entry name" value="Usher"/>
    <property type="match status" value="1"/>
</dbReference>
<organism evidence="13 14">
    <name type="scientific">Enterobacter hormaechei</name>
    <dbReference type="NCBI Taxonomy" id="158836"/>
    <lineage>
        <taxon>Bacteria</taxon>
        <taxon>Pseudomonadati</taxon>
        <taxon>Pseudomonadota</taxon>
        <taxon>Gammaproteobacteria</taxon>
        <taxon>Enterobacterales</taxon>
        <taxon>Enterobacteriaceae</taxon>
        <taxon>Enterobacter</taxon>
        <taxon>Enterobacter cloacae complex</taxon>
    </lineage>
</organism>
<keyword evidence="7 9" id="KW-0472">Membrane</keyword>
<evidence type="ECO:0000256" key="8">
    <source>
        <dbReference type="ARBA" id="ARBA00023237"/>
    </source>
</evidence>
<evidence type="ECO:0000256" key="2">
    <source>
        <dbReference type="ARBA" id="ARBA00008064"/>
    </source>
</evidence>
<dbReference type="Pfam" id="PF13953">
    <property type="entry name" value="PapC_C"/>
    <property type="match status" value="1"/>
</dbReference>
<protein>
    <submittedName>
        <fullName evidence="13">P pilus assembly protein, porin PapC</fullName>
    </submittedName>
</protein>
<dbReference type="Pfam" id="PF13954">
    <property type="entry name" value="PapC_N"/>
    <property type="match status" value="1"/>
</dbReference>